<dbReference type="GO" id="GO:0000030">
    <property type="term" value="F:mannosyltransferase activity"/>
    <property type="evidence" value="ECO:0007669"/>
    <property type="project" value="TreeGrafter"/>
</dbReference>
<feature type="repeat" description="TPR" evidence="3">
    <location>
        <begin position="586"/>
        <end position="619"/>
    </location>
</feature>
<dbReference type="InterPro" id="IPR052346">
    <property type="entry name" value="O-mannosyl-transferase_TMTC"/>
</dbReference>
<dbReference type="Proteomes" id="UP000811899">
    <property type="component" value="Unassembled WGS sequence"/>
</dbReference>
<keyword evidence="2 3" id="KW-0802">TPR repeat</keyword>
<feature type="transmembrane region" description="Helical" evidence="4">
    <location>
        <begin position="176"/>
        <end position="209"/>
    </location>
</feature>
<feature type="transmembrane region" description="Helical" evidence="4">
    <location>
        <begin position="266"/>
        <end position="284"/>
    </location>
</feature>
<keyword evidence="1" id="KW-0677">Repeat</keyword>
<evidence type="ECO:0000256" key="2">
    <source>
        <dbReference type="ARBA" id="ARBA00022803"/>
    </source>
</evidence>
<dbReference type="Pfam" id="PF13414">
    <property type="entry name" value="TPR_11"/>
    <property type="match status" value="1"/>
</dbReference>
<keyword evidence="4" id="KW-1133">Transmembrane helix</keyword>
<dbReference type="PROSITE" id="PS50005">
    <property type="entry name" value="TPR"/>
    <property type="match status" value="5"/>
</dbReference>
<dbReference type="EMBL" id="JAHCVJ010000001">
    <property type="protein sequence ID" value="MBT0663433.1"/>
    <property type="molecule type" value="Genomic_DNA"/>
</dbReference>
<feature type="transmembrane region" description="Helical" evidence="4">
    <location>
        <begin position="119"/>
        <end position="137"/>
    </location>
</feature>
<keyword evidence="4" id="KW-0812">Transmembrane</keyword>
<dbReference type="PANTHER" id="PTHR44227">
    <property type="match status" value="1"/>
</dbReference>
<dbReference type="Pfam" id="PF00515">
    <property type="entry name" value="TPR_1"/>
    <property type="match status" value="1"/>
</dbReference>
<feature type="transmembrane region" description="Helical" evidence="4">
    <location>
        <begin position="87"/>
        <end position="107"/>
    </location>
</feature>
<organism evidence="5 6">
    <name type="scientific">Geoanaerobacter pelophilus</name>
    <dbReference type="NCBI Taxonomy" id="60036"/>
    <lineage>
        <taxon>Bacteria</taxon>
        <taxon>Pseudomonadati</taxon>
        <taxon>Thermodesulfobacteriota</taxon>
        <taxon>Desulfuromonadia</taxon>
        <taxon>Geobacterales</taxon>
        <taxon>Geobacteraceae</taxon>
        <taxon>Geoanaerobacter</taxon>
    </lineage>
</organism>
<comment type="caution">
    <text evidence="5">The sequence shown here is derived from an EMBL/GenBank/DDBJ whole genome shotgun (WGS) entry which is preliminary data.</text>
</comment>
<feature type="transmembrane region" description="Helical" evidence="4">
    <location>
        <begin position="348"/>
        <end position="366"/>
    </location>
</feature>
<evidence type="ECO:0000256" key="3">
    <source>
        <dbReference type="PROSITE-ProRule" id="PRU00339"/>
    </source>
</evidence>
<evidence type="ECO:0000256" key="1">
    <source>
        <dbReference type="ARBA" id="ARBA00022737"/>
    </source>
</evidence>
<evidence type="ECO:0000256" key="4">
    <source>
        <dbReference type="SAM" id="Phobius"/>
    </source>
</evidence>
<feature type="transmembrane region" description="Helical" evidence="4">
    <location>
        <begin position="143"/>
        <end position="164"/>
    </location>
</feature>
<feature type="repeat" description="TPR" evidence="3">
    <location>
        <begin position="620"/>
        <end position="653"/>
    </location>
</feature>
<dbReference type="InterPro" id="IPR019734">
    <property type="entry name" value="TPR_rpt"/>
</dbReference>
<dbReference type="GO" id="GO:0030968">
    <property type="term" value="P:endoplasmic reticulum unfolded protein response"/>
    <property type="evidence" value="ECO:0007669"/>
    <property type="project" value="TreeGrafter"/>
</dbReference>
<feature type="transmembrane region" description="Helical" evidence="4">
    <location>
        <begin position="322"/>
        <end position="342"/>
    </location>
</feature>
<dbReference type="Gene3D" id="1.25.40.10">
    <property type="entry name" value="Tetratricopeptide repeat domain"/>
    <property type="match status" value="2"/>
</dbReference>
<sequence>MKASRLPALGILAVLTLGTYCRGVVNGFVTDDHLYLLGMDAYKQFDIIRIFTTLANGIEYLPVRDLTLAVDYAMFGESAAWLHFSNYLYFLLAVFAVYFLAVELVLFTKTVRDKVDDNWSGFLPLFAASLFAVHPLNGEAANWISGRNVILGGLFFSLSALFYLKSANAGEKWYRNYLVSLGIFLLALLSKATVIILPAVLFCIMMVFSDARKRHAVRLIPFFALSLAFFFVLTEVAKQSKIIVENAVTGATGIQAKLAVASQIPYFYVGKFLFPANFTTHYVVKFSRELLSLQVVLAIFGLVALILLALTCRKRSPEVTLGILWFLISLIPVLNFFATYPVVADRYLFIPMFGLVFLSSVLLVRLGSFCGEQWRNGAAVVVVLIMIAVSCYRVGYWKDEKSIWGVTVKNSPQNIAGYVGLGAAYFNEGSYEKALEYYSKTREMNPPNVMYEIALGKYYTIKGQLDEAIKVYGQAVRKKPDSIESLYSLGEIYFNRGDFEQARGYFLKIFDSREQDHRLVAKAKQKLKTIAGGSQGDVDSLQAKLAQEPGNLSVRGELALKLDGMGLYDEALRQYLEMERQGMNRWQLQYNIANVYKKKKMFPDAANYFRLSLKANPENPDAWNNLGVVCREMREYADAIKSFEKAMAVQPLFAYAPLNLALTYQQMGDKKNADRLFAYTKDRFPELSTTVDNYMKE</sequence>
<name>A0AAW4KY11_9BACT</name>
<reference evidence="5 6" key="1">
    <citation type="submission" date="2021-05" db="EMBL/GenBank/DDBJ databases">
        <title>The draft genome of Geobacter pelophilus DSM 12255.</title>
        <authorList>
            <person name="Xu Z."/>
            <person name="Masuda Y."/>
            <person name="Itoh H."/>
            <person name="Senoo K."/>
        </authorList>
    </citation>
    <scope>NUCLEOTIDE SEQUENCE [LARGE SCALE GENOMIC DNA]</scope>
    <source>
        <strain evidence="5 6">DSM 12255</strain>
    </source>
</reference>
<dbReference type="PROSITE" id="PS50293">
    <property type="entry name" value="TPR_REGION"/>
    <property type="match status" value="2"/>
</dbReference>
<dbReference type="SMART" id="SM00028">
    <property type="entry name" value="TPR"/>
    <property type="match status" value="6"/>
</dbReference>
<dbReference type="AlphaFoldDB" id="A0AAW4KY11"/>
<feature type="repeat" description="TPR" evidence="3">
    <location>
        <begin position="483"/>
        <end position="516"/>
    </location>
</feature>
<feature type="repeat" description="TPR" evidence="3">
    <location>
        <begin position="449"/>
        <end position="482"/>
    </location>
</feature>
<dbReference type="SUPFAM" id="SSF48452">
    <property type="entry name" value="TPR-like"/>
    <property type="match status" value="1"/>
</dbReference>
<dbReference type="InterPro" id="IPR011990">
    <property type="entry name" value="TPR-like_helical_dom_sf"/>
</dbReference>
<dbReference type="Pfam" id="PF13181">
    <property type="entry name" value="TPR_8"/>
    <property type="match status" value="2"/>
</dbReference>
<keyword evidence="6" id="KW-1185">Reference proteome</keyword>
<proteinExistence type="predicted"/>
<dbReference type="PANTHER" id="PTHR44227:SF3">
    <property type="entry name" value="PROTEIN O-MANNOSYL-TRANSFERASE TMTC4"/>
    <property type="match status" value="1"/>
</dbReference>
<feature type="transmembrane region" description="Helical" evidence="4">
    <location>
        <begin position="378"/>
        <end position="397"/>
    </location>
</feature>
<evidence type="ECO:0000313" key="5">
    <source>
        <dbReference type="EMBL" id="MBT0663433.1"/>
    </source>
</evidence>
<evidence type="ECO:0000313" key="6">
    <source>
        <dbReference type="Proteomes" id="UP000811899"/>
    </source>
</evidence>
<dbReference type="RefSeq" id="WP_214170171.1">
    <property type="nucleotide sequence ID" value="NZ_JAHCVJ010000001.1"/>
</dbReference>
<keyword evidence="4" id="KW-0472">Membrane</keyword>
<gene>
    <name evidence="5" type="ORF">KI809_03880</name>
</gene>
<protein>
    <submittedName>
        <fullName evidence="5">Tetratricopeptide repeat protein</fullName>
    </submittedName>
</protein>
<feature type="repeat" description="TPR" evidence="3">
    <location>
        <begin position="415"/>
        <end position="448"/>
    </location>
</feature>
<accession>A0AAW4KY11</accession>
<feature type="transmembrane region" description="Helical" evidence="4">
    <location>
        <begin position="290"/>
        <end position="310"/>
    </location>
</feature>
<dbReference type="GO" id="GO:0035269">
    <property type="term" value="P:protein O-linked glycosylation via mannose"/>
    <property type="evidence" value="ECO:0007669"/>
    <property type="project" value="TreeGrafter"/>
</dbReference>
<feature type="transmembrane region" description="Helical" evidence="4">
    <location>
        <begin position="215"/>
        <end position="233"/>
    </location>
</feature>